<dbReference type="RefSeq" id="WP_020965423.1">
    <property type="nucleotide sequence ID" value="NC_022097.1"/>
</dbReference>
<protein>
    <recommendedName>
        <fullName evidence="3">Lipoprotein</fullName>
    </recommendedName>
</protein>
<sequence>MRLNSVFFLTCFLILSCSVENHNNGIPEKCFDFSNEKDRTYIGDEGNFCELYKIENLKQHSVYVFGNIVNFNFYFSKDVSVSSIKNTQTYFSHVITKTSKKYPSAYEDIDKFIKNDTIVKLRIFINDKLLLYTSFDFKINEFDYYENIDIDIDRTIGNVDVENFVKDLKFLNKNIENVKIFRALKGVVVCIVIDTKSKIDKIQEAEICKYVESKIASELEKISKDLYGMNMDALGLYLEIKFGNMKTFKGTYLNGDKKRWTDIDWNNFDFFNLEGEI</sequence>
<dbReference type="PROSITE" id="PS51257">
    <property type="entry name" value="PROKAR_LIPOPROTEIN"/>
    <property type="match status" value="1"/>
</dbReference>
<evidence type="ECO:0000313" key="2">
    <source>
        <dbReference type="Proteomes" id="UP000015620"/>
    </source>
</evidence>
<evidence type="ECO:0000313" key="1">
    <source>
        <dbReference type="EMBL" id="AGT44124.1"/>
    </source>
</evidence>
<dbReference type="AlphaFoldDB" id="S6A8N2"/>
<dbReference type="Proteomes" id="UP000015620">
    <property type="component" value="Chromosome"/>
</dbReference>
<dbReference type="EMBL" id="CP004120">
    <property type="protein sequence ID" value="AGT44124.1"/>
    <property type="molecule type" value="Genomic_DNA"/>
</dbReference>
<proteinExistence type="predicted"/>
<dbReference type="HOGENOM" id="CLU_1004505_0_0_12"/>
<dbReference type="STRING" id="1291379.TPE_1642"/>
<dbReference type="KEGG" id="tped:TPE_1642"/>
<evidence type="ECO:0008006" key="3">
    <source>
        <dbReference type="Google" id="ProtNLM"/>
    </source>
</evidence>
<accession>S6A8N2</accession>
<reference evidence="1 2" key="1">
    <citation type="journal article" date="2013" name="PLoS ONE">
        <title>Genome-Wide Relatedness of Treponema pedis, from Gingiva and Necrotic Skin Lesions of Pigs, with the Human Oral Pathogen Treponema denticola.</title>
        <authorList>
            <person name="Svartstrom O."/>
            <person name="Mushtaq M."/>
            <person name="Pringle M."/>
            <person name="Segerman B."/>
        </authorList>
    </citation>
    <scope>NUCLEOTIDE SEQUENCE [LARGE SCALE GENOMIC DNA]</scope>
    <source>
        <strain evidence="1">T A4</strain>
    </source>
</reference>
<organism evidence="1 2">
    <name type="scientific">Treponema pedis str. T A4</name>
    <dbReference type="NCBI Taxonomy" id="1291379"/>
    <lineage>
        <taxon>Bacteria</taxon>
        <taxon>Pseudomonadati</taxon>
        <taxon>Spirochaetota</taxon>
        <taxon>Spirochaetia</taxon>
        <taxon>Spirochaetales</taxon>
        <taxon>Treponemataceae</taxon>
        <taxon>Treponema</taxon>
    </lineage>
</organism>
<dbReference type="PATRIC" id="fig|1291379.3.peg.1621"/>
<dbReference type="GeneID" id="301090162"/>
<keyword evidence="2" id="KW-1185">Reference proteome</keyword>
<name>S6A8N2_9SPIR</name>
<gene>
    <name evidence="1" type="ORF">TPE_1642</name>
</gene>